<dbReference type="CDD" id="cd01948">
    <property type="entry name" value="EAL"/>
    <property type="match status" value="1"/>
</dbReference>
<dbReference type="NCBIfam" id="TIGR00229">
    <property type="entry name" value="sensory_box"/>
    <property type="match status" value="1"/>
</dbReference>
<dbReference type="eggNOG" id="COG5001">
    <property type="taxonomic scope" value="Bacteria"/>
</dbReference>
<name>W8TPM1_PEPAC</name>
<dbReference type="Gene3D" id="3.20.20.450">
    <property type="entry name" value="EAL domain"/>
    <property type="match status" value="1"/>
</dbReference>
<dbReference type="PATRIC" id="fig|1286171.3.peg.2748"/>
<dbReference type="SUPFAM" id="SSF55785">
    <property type="entry name" value="PYP-like sensor domain (PAS domain)"/>
    <property type="match status" value="1"/>
</dbReference>
<feature type="domain" description="PAS" evidence="1">
    <location>
        <begin position="78"/>
        <end position="148"/>
    </location>
</feature>
<dbReference type="CDD" id="cd00130">
    <property type="entry name" value="PAS"/>
    <property type="match status" value="1"/>
</dbReference>
<evidence type="ECO:0000259" key="2">
    <source>
        <dbReference type="PROSITE" id="PS50883"/>
    </source>
</evidence>
<reference evidence="4 5" key="1">
    <citation type="journal article" date="2014" name="Genome Announc.">
        <title>Complete Genome Sequence of Amino Acid-Utilizing Eubacterium acidaminophilum al-2 (DSM 3953).</title>
        <authorList>
            <person name="Poehlein A."/>
            <person name="Andreesen J.R."/>
            <person name="Daniel R."/>
        </authorList>
    </citation>
    <scope>NUCLEOTIDE SEQUENCE [LARGE SCALE GENOMIC DNA]</scope>
    <source>
        <strain evidence="4 5">DSM 3953</strain>
        <plasmid evidence="5">Plasmid EAL2_808p</plasmid>
    </source>
</reference>
<dbReference type="GO" id="GO:0006355">
    <property type="term" value="P:regulation of DNA-templated transcription"/>
    <property type="evidence" value="ECO:0007669"/>
    <property type="project" value="InterPro"/>
</dbReference>
<dbReference type="PROSITE" id="PS50112">
    <property type="entry name" value="PAS"/>
    <property type="match status" value="1"/>
</dbReference>
<feature type="domain" description="EAL" evidence="2">
    <location>
        <begin position="376"/>
        <end position="630"/>
    </location>
</feature>
<dbReference type="NCBIfam" id="TIGR00254">
    <property type="entry name" value="GGDEF"/>
    <property type="match status" value="1"/>
</dbReference>
<evidence type="ECO:0000259" key="1">
    <source>
        <dbReference type="PROSITE" id="PS50112"/>
    </source>
</evidence>
<dbReference type="InterPro" id="IPR043128">
    <property type="entry name" value="Rev_trsase/Diguanyl_cyclase"/>
</dbReference>
<dbReference type="Pfam" id="PF00989">
    <property type="entry name" value="PAS"/>
    <property type="match status" value="1"/>
</dbReference>
<dbReference type="InterPro" id="IPR001633">
    <property type="entry name" value="EAL_dom"/>
</dbReference>
<dbReference type="InterPro" id="IPR035965">
    <property type="entry name" value="PAS-like_dom_sf"/>
</dbReference>
<dbReference type="Proteomes" id="UP000019591">
    <property type="component" value="Plasmid EAL2_808p"/>
</dbReference>
<dbReference type="PANTHER" id="PTHR44757:SF2">
    <property type="entry name" value="BIOFILM ARCHITECTURE MAINTENANCE PROTEIN MBAA"/>
    <property type="match status" value="1"/>
</dbReference>
<organism evidence="4 5">
    <name type="scientific">Peptoclostridium acidaminophilum DSM 3953</name>
    <dbReference type="NCBI Taxonomy" id="1286171"/>
    <lineage>
        <taxon>Bacteria</taxon>
        <taxon>Bacillati</taxon>
        <taxon>Bacillota</taxon>
        <taxon>Clostridia</taxon>
        <taxon>Peptostreptococcales</taxon>
        <taxon>Peptoclostridiaceae</taxon>
        <taxon>Peptoclostridium</taxon>
    </lineage>
</organism>
<dbReference type="InterPro" id="IPR029787">
    <property type="entry name" value="Nucleotide_cyclase"/>
</dbReference>
<dbReference type="PROSITE" id="PS50883">
    <property type="entry name" value="EAL"/>
    <property type="match status" value="1"/>
</dbReference>
<dbReference type="PROSITE" id="PS50887">
    <property type="entry name" value="GGDEF"/>
    <property type="match status" value="1"/>
</dbReference>
<evidence type="ECO:0000313" key="4">
    <source>
        <dbReference type="EMBL" id="AHM58067.1"/>
    </source>
</evidence>
<dbReference type="InterPro" id="IPR035919">
    <property type="entry name" value="EAL_sf"/>
</dbReference>
<evidence type="ECO:0000259" key="3">
    <source>
        <dbReference type="PROSITE" id="PS50887"/>
    </source>
</evidence>
<dbReference type="Pfam" id="PF00563">
    <property type="entry name" value="EAL"/>
    <property type="match status" value="1"/>
</dbReference>
<dbReference type="AlphaFoldDB" id="W8TPM1"/>
<dbReference type="PANTHER" id="PTHR44757">
    <property type="entry name" value="DIGUANYLATE CYCLASE DGCP"/>
    <property type="match status" value="1"/>
</dbReference>
<dbReference type="OrthoDB" id="9759607at2"/>
<keyword evidence="4" id="KW-0614">Plasmid</keyword>
<dbReference type="InterPro" id="IPR000160">
    <property type="entry name" value="GGDEF_dom"/>
</dbReference>
<dbReference type="CDD" id="cd01949">
    <property type="entry name" value="GGDEF"/>
    <property type="match status" value="1"/>
</dbReference>
<dbReference type="HOGENOM" id="CLU_000445_70_20_9"/>
<geneLocation type="plasmid" evidence="4 5">
    <name>EAL2_808p</name>
</geneLocation>
<dbReference type="SUPFAM" id="SSF55073">
    <property type="entry name" value="Nucleotide cyclase"/>
    <property type="match status" value="1"/>
</dbReference>
<proteinExistence type="predicted"/>
<dbReference type="EMBL" id="CP007453">
    <property type="protein sequence ID" value="AHM58067.1"/>
    <property type="molecule type" value="Genomic_DNA"/>
</dbReference>
<gene>
    <name evidence="4" type="ORF">EAL2_808p05640</name>
</gene>
<dbReference type="SMART" id="SM00091">
    <property type="entry name" value="PAS"/>
    <property type="match status" value="1"/>
</dbReference>
<dbReference type="InterPro" id="IPR013767">
    <property type="entry name" value="PAS_fold"/>
</dbReference>
<accession>W8TPM1</accession>
<dbReference type="SMART" id="SM00052">
    <property type="entry name" value="EAL"/>
    <property type="match status" value="1"/>
</dbReference>
<dbReference type="Gene3D" id="3.30.450.20">
    <property type="entry name" value="PAS domain"/>
    <property type="match status" value="1"/>
</dbReference>
<keyword evidence="5" id="KW-1185">Reference proteome</keyword>
<dbReference type="FunFam" id="3.30.70.270:FF:000001">
    <property type="entry name" value="Diguanylate cyclase domain protein"/>
    <property type="match status" value="1"/>
</dbReference>
<dbReference type="KEGG" id="eac:EAL2_808p05640"/>
<protein>
    <submittedName>
        <fullName evidence="4">Putative signaling protein</fullName>
    </submittedName>
</protein>
<dbReference type="InterPro" id="IPR052155">
    <property type="entry name" value="Biofilm_reg_signaling"/>
</dbReference>
<sequence>MILSNNTAVSSLEKMGVGEEMDIQSGYRLKDKEESVALDGLLYDDDKLYTAIFENNAFATGINESAQVMSLEKEIERERAYFAQLFENSPDAIVMLDSLDRVIKCNRCFEELFGYTTEELYGEFINDYISPQELKSEAEELSNAVTAGSIVKRETLRRTRSGKNINVLVQGHPIMHRGLQTGIYAIYTDITEIKKRERRIERLALRDSLTGLYNRAFFSDSLKKAAREAKHGSNCFCVMFIDIDDFKKINDNLGHDSGDMVLKIAASRIRKCLGEDDVIARMGGDEFVLLLRDVASRSEAAVKAKKIIDSFKKPVRVCRRECHVSISMGITLYPQDGWDYSEIVRKADMAMYSSKNAGSSGFRFYVESLSQKSREEFEIETGLRHALYRGEMFINYQPIIDSSKNRIVGAEALLRWRHSERGLIPPGRFIPVAEKKDMIAGLGEWVLENTCRQIRSWNDMGIRLDFVAVNISVKQLEDREFIEKVRRIVERTGIDPDQLEFEITESISMDNLKNRQGVLNELDKMGIRLALDDFGTGFSSLGNLKKLAVSKLKIDRSFISDINLNEHNTAIVSTIIAIARILGLSVVAEGVETREQLDFLRGESCDMIQGYFFSVPLSKSDFEKFVKLQSSPGSTDII</sequence>
<feature type="domain" description="GGDEF" evidence="3">
    <location>
        <begin position="234"/>
        <end position="367"/>
    </location>
</feature>
<evidence type="ECO:0000313" key="5">
    <source>
        <dbReference type="Proteomes" id="UP000019591"/>
    </source>
</evidence>
<dbReference type="SUPFAM" id="SSF141868">
    <property type="entry name" value="EAL domain-like"/>
    <property type="match status" value="1"/>
</dbReference>
<dbReference type="SMART" id="SM00267">
    <property type="entry name" value="GGDEF"/>
    <property type="match status" value="1"/>
</dbReference>
<dbReference type="InterPro" id="IPR000014">
    <property type="entry name" value="PAS"/>
</dbReference>
<dbReference type="Gene3D" id="3.30.70.270">
    <property type="match status" value="1"/>
</dbReference>
<dbReference type="Pfam" id="PF00990">
    <property type="entry name" value="GGDEF"/>
    <property type="match status" value="1"/>
</dbReference>